<dbReference type="RefSeq" id="WP_092350514.1">
    <property type="nucleotide sequence ID" value="NZ_FNQN01000012.1"/>
</dbReference>
<evidence type="ECO:0000259" key="8">
    <source>
        <dbReference type="Pfam" id="PF08335"/>
    </source>
</evidence>
<feature type="domain" description="Glutamate-ammonia ligase adenylyltransferase repeated" evidence="7">
    <location>
        <begin position="97"/>
        <end position="351"/>
    </location>
</feature>
<dbReference type="Proteomes" id="UP000199409">
    <property type="component" value="Unassembled WGS sequence"/>
</dbReference>
<dbReference type="FunFam" id="1.20.120.330:FF:000005">
    <property type="entry name" value="Bifunctional glutamine synthetase adenylyltransferase/adenylyl-removing enzyme"/>
    <property type="match status" value="1"/>
</dbReference>
<dbReference type="Pfam" id="PF03710">
    <property type="entry name" value="GlnE"/>
    <property type="match status" value="2"/>
</dbReference>
<dbReference type="HAMAP" id="MF_00802">
    <property type="entry name" value="GlnE"/>
    <property type="match status" value="1"/>
</dbReference>
<accession>A0A1H4DVW9</accession>
<dbReference type="InterPro" id="IPR005190">
    <property type="entry name" value="GlnE_rpt_dom"/>
</dbReference>
<dbReference type="AlphaFoldDB" id="A0A1H4DVW9"/>
<keyword evidence="2 9" id="KW-0548">Nucleotidyltransferase</keyword>
<dbReference type="InterPro" id="IPR013546">
    <property type="entry name" value="PII_UdlTrfase/GS_AdlTrfase"/>
</dbReference>
<dbReference type="SUPFAM" id="SSF81593">
    <property type="entry name" value="Nucleotidyltransferase substrate binding subunit/domain"/>
    <property type="match status" value="2"/>
</dbReference>
<protein>
    <submittedName>
        <fullName evidence="9">Glutamate-ammonia-ligase adenylyltransferase</fullName>
    </submittedName>
</protein>
<dbReference type="CDD" id="cd05401">
    <property type="entry name" value="NT_GlnE_GlnD_like"/>
    <property type="match status" value="2"/>
</dbReference>
<keyword evidence="1 9" id="KW-0808">Transferase</keyword>
<feature type="domain" description="PII-uridylyltransferase/Glutamine-synthetase adenylyltransferase" evidence="8">
    <location>
        <begin position="374"/>
        <end position="512"/>
    </location>
</feature>
<feature type="domain" description="Glutamate-ammonia ligase adenylyltransferase repeated" evidence="7">
    <location>
        <begin position="627"/>
        <end position="883"/>
    </location>
</feature>
<dbReference type="GO" id="GO:0000820">
    <property type="term" value="P:regulation of glutamine family amino acid metabolic process"/>
    <property type="evidence" value="ECO:0007669"/>
    <property type="project" value="TreeGrafter"/>
</dbReference>
<dbReference type="Gene3D" id="1.20.120.1510">
    <property type="match status" value="1"/>
</dbReference>
<name>A0A1H4DVW9_9BACT</name>
<gene>
    <name evidence="9" type="ORF">SAMN05660420_03113</name>
</gene>
<organism evidence="9 10">
    <name type="scientific">Desulfuromusa kysingii</name>
    <dbReference type="NCBI Taxonomy" id="37625"/>
    <lineage>
        <taxon>Bacteria</taxon>
        <taxon>Pseudomonadati</taxon>
        <taxon>Thermodesulfobacteriota</taxon>
        <taxon>Desulfuromonadia</taxon>
        <taxon>Desulfuromonadales</taxon>
        <taxon>Geopsychrobacteraceae</taxon>
        <taxon>Desulfuromusa</taxon>
    </lineage>
</organism>
<keyword evidence="10" id="KW-1185">Reference proteome</keyword>
<dbReference type="InterPro" id="IPR043519">
    <property type="entry name" value="NT_sf"/>
</dbReference>
<keyword evidence="4" id="KW-0067">ATP-binding</keyword>
<dbReference type="InterPro" id="IPR023057">
    <property type="entry name" value="GlnE"/>
</dbReference>
<keyword evidence="5" id="KW-0460">Magnesium</keyword>
<evidence type="ECO:0000313" key="9">
    <source>
        <dbReference type="EMBL" id="SEA76923.1"/>
    </source>
</evidence>
<reference evidence="9 10" key="1">
    <citation type="submission" date="2016-10" db="EMBL/GenBank/DDBJ databases">
        <authorList>
            <person name="de Groot N.N."/>
        </authorList>
    </citation>
    <scope>NUCLEOTIDE SEQUENCE [LARGE SCALE GENOMIC DNA]</scope>
    <source>
        <strain evidence="9 10">DSM 7343</strain>
    </source>
</reference>
<keyword evidence="3" id="KW-0547">Nucleotide-binding</keyword>
<dbReference type="PANTHER" id="PTHR30621">
    <property type="entry name" value="GLUTAMINE SYNTHETASE ADENYLYLTRANSFERASE"/>
    <property type="match status" value="1"/>
</dbReference>
<dbReference type="GO" id="GO:0005524">
    <property type="term" value="F:ATP binding"/>
    <property type="evidence" value="ECO:0007669"/>
    <property type="project" value="UniProtKB-KW"/>
</dbReference>
<evidence type="ECO:0000259" key="7">
    <source>
        <dbReference type="Pfam" id="PF03710"/>
    </source>
</evidence>
<evidence type="ECO:0000256" key="3">
    <source>
        <dbReference type="ARBA" id="ARBA00022741"/>
    </source>
</evidence>
<dbReference type="Gene3D" id="3.30.460.10">
    <property type="entry name" value="Beta Polymerase, domain 2"/>
    <property type="match status" value="2"/>
</dbReference>
<dbReference type="Pfam" id="PF08335">
    <property type="entry name" value="GlnD_UR_UTase"/>
    <property type="match status" value="2"/>
</dbReference>
<keyword evidence="6" id="KW-0511">Multifunctional enzyme</keyword>
<dbReference type="PANTHER" id="PTHR30621:SF0">
    <property type="entry name" value="BIFUNCTIONAL GLUTAMINE SYNTHETASE ADENYLYLTRANSFERASE_ADENYLYL-REMOVING ENZYME"/>
    <property type="match status" value="1"/>
</dbReference>
<evidence type="ECO:0000256" key="4">
    <source>
        <dbReference type="ARBA" id="ARBA00022840"/>
    </source>
</evidence>
<dbReference type="EMBL" id="FNQN01000012">
    <property type="protein sequence ID" value="SEA76923.1"/>
    <property type="molecule type" value="Genomic_DNA"/>
</dbReference>
<dbReference type="GO" id="GO:0005829">
    <property type="term" value="C:cytosol"/>
    <property type="evidence" value="ECO:0007669"/>
    <property type="project" value="TreeGrafter"/>
</dbReference>
<dbReference type="GO" id="GO:0008882">
    <property type="term" value="F:[glutamate-ammonia-ligase] adenylyltransferase activity"/>
    <property type="evidence" value="ECO:0007669"/>
    <property type="project" value="InterPro"/>
</dbReference>
<evidence type="ECO:0000256" key="1">
    <source>
        <dbReference type="ARBA" id="ARBA00022679"/>
    </source>
</evidence>
<dbReference type="OrthoDB" id="9759366at2"/>
<dbReference type="SUPFAM" id="SSF81301">
    <property type="entry name" value="Nucleotidyltransferase"/>
    <property type="match status" value="2"/>
</dbReference>
<evidence type="ECO:0000313" key="10">
    <source>
        <dbReference type="Proteomes" id="UP000199409"/>
    </source>
</evidence>
<dbReference type="Gene3D" id="1.20.120.330">
    <property type="entry name" value="Nucleotidyltransferases domain 2"/>
    <property type="match status" value="2"/>
</dbReference>
<dbReference type="GO" id="GO:0016874">
    <property type="term" value="F:ligase activity"/>
    <property type="evidence" value="ECO:0007669"/>
    <property type="project" value="UniProtKB-KW"/>
</dbReference>
<feature type="domain" description="PII-uridylyltransferase/Glutamine-synthetase adenylyltransferase" evidence="8">
    <location>
        <begin position="906"/>
        <end position="1047"/>
    </location>
</feature>
<evidence type="ECO:0000256" key="6">
    <source>
        <dbReference type="ARBA" id="ARBA00023268"/>
    </source>
</evidence>
<sequence length="1061" mass="120032">MVPDQNKIKTKLNLLGADDESLVVWLDRFPFLEGEKAKTNLQLIDEWLQNRDLLVKIFTTALKSADPDRALNLLERLFDVVEIDQLTSLFSDPLRCHQLLTVLGGSPFLGGILCRNKCYFEKLFVAGDIDSPCGETKMLADLRNLIPDSANFVELQAGLRCYKATQILRIGSRDLCGLAPLTEVMAELSGLAAACLQRAYEVCGLQLQQEYGQPWEEDEGEKVRIASMTILGMGKLGGHELNFSSDIDLIYCYSSTAGETTGGRRGEKISLHRYFVKLAELLTKALHQVTEDGFVFRVDTGLRPDGNNGDLAVSINGAEAYYESWGQSWERAALIKARPVAGDIALGEELLHRIKPFIYRRYLDFGMIEDIKLMKQKINTSLNRTEEGEFNLKLGRGGIREIEFFIQTQQLVNAGTRPALQHRNSLQMLQLLHDEELISAEDRQALSHAYQFLRTVEHRIQVIQEQQTHSLPQDPRCLEILSRRCGYAKSAGFFAELEGHRQNVSSIFKDLFYSAEEEEEVVRPEVGFIFSRESDPDLVKDLLEEKGFTNPDAAYDSLLLLRDGGPEKRLTRRGRRCLEKLAPLLMGELLGSPNPDQALNNLESFLRTIRASSSFYSLLVENPAIVKLLISLFGSSQLLSRIFIQRPELLDTMVARSYAAATKDYATLKADLGEQMALAEDYEMQLDGLRRFRNEEFLRIALNDLDGQVPQGEGAMQLSLLAEVCLEQAYKMARHELAGRFGAPFALDPDAEETAFAIVGMGKLGGLELNYHSDLDIIFIYEEEGETRPVAETSPERFKKISNREYFSKLAQRIITILTLVTREGAVYKIDTRLRPSGNQGPLVSSFSAFKLYHRESAQPWERQAMTKARVVCGPAEFSEQLQNIITRLTFERPLPDNLQSEIYRLRRRMEQEGAREGDDHFNIKTGRGGMVDVEFITQYLQLLHAGDIEGLRRQNTISLLECLAANDILPKVDADVLISGYKFLRRLENKLRLLYDQSINELSAHNRGFRKAAYSLGYNGSEREREQAFLEEYQELTGKIRHLLDKYLKPEAVLDGGNLL</sequence>
<proteinExistence type="inferred from homology"/>
<keyword evidence="9" id="KW-0436">Ligase</keyword>
<dbReference type="STRING" id="37625.SAMN05660420_03113"/>
<dbReference type="NCBIfam" id="NF008292">
    <property type="entry name" value="PRK11072.1"/>
    <property type="match status" value="1"/>
</dbReference>
<evidence type="ECO:0000256" key="2">
    <source>
        <dbReference type="ARBA" id="ARBA00022695"/>
    </source>
</evidence>
<evidence type="ECO:0000256" key="5">
    <source>
        <dbReference type="ARBA" id="ARBA00022842"/>
    </source>
</evidence>